<dbReference type="InterPro" id="IPR015421">
    <property type="entry name" value="PyrdxlP-dep_Trfase_major"/>
</dbReference>
<dbReference type="CDD" id="cd00609">
    <property type="entry name" value="AAT_like"/>
    <property type="match status" value="1"/>
</dbReference>
<keyword evidence="4" id="KW-0238">DNA-binding</keyword>
<dbReference type="PRINTS" id="PR00035">
    <property type="entry name" value="HTHGNTR"/>
</dbReference>
<dbReference type="InterPro" id="IPR036388">
    <property type="entry name" value="WH-like_DNA-bd_sf"/>
</dbReference>
<keyword evidence="5" id="KW-0804">Transcription</keyword>
<dbReference type="Pfam" id="PF00392">
    <property type="entry name" value="GntR"/>
    <property type="match status" value="1"/>
</dbReference>
<evidence type="ECO:0000256" key="4">
    <source>
        <dbReference type="ARBA" id="ARBA00023125"/>
    </source>
</evidence>
<dbReference type="PANTHER" id="PTHR46577:SF1">
    <property type="entry name" value="HTH-TYPE TRANSCRIPTIONAL REGULATORY PROTEIN GABR"/>
    <property type="match status" value="1"/>
</dbReference>
<name>A0A2W4VT29_9CYAN</name>
<keyword evidence="7" id="KW-0808">Transferase</keyword>
<proteinExistence type="inferred from homology"/>
<reference evidence="7 8" key="2">
    <citation type="submission" date="2018-06" db="EMBL/GenBank/DDBJ databases">
        <title>Metagenomic assembly of (sub)arctic Cyanobacteria and their associated microbiome from non-axenic cultures.</title>
        <authorList>
            <person name="Baurain D."/>
        </authorList>
    </citation>
    <scope>NUCLEOTIDE SEQUENCE [LARGE SCALE GENOMIC DNA]</scope>
    <source>
        <strain evidence="7">ULC129bin1</strain>
    </source>
</reference>
<dbReference type="SUPFAM" id="SSF46785">
    <property type="entry name" value="Winged helix' DNA-binding domain"/>
    <property type="match status" value="1"/>
</dbReference>
<dbReference type="InterPro" id="IPR004839">
    <property type="entry name" value="Aminotransferase_I/II_large"/>
</dbReference>
<dbReference type="Proteomes" id="UP000249354">
    <property type="component" value="Unassembled WGS sequence"/>
</dbReference>
<dbReference type="GO" id="GO:0030170">
    <property type="term" value="F:pyridoxal phosphate binding"/>
    <property type="evidence" value="ECO:0007669"/>
    <property type="project" value="InterPro"/>
</dbReference>
<keyword evidence="2" id="KW-0663">Pyridoxal phosphate</keyword>
<evidence type="ECO:0000256" key="3">
    <source>
        <dbReference type="ARBA" id="ARBA00023015"/>
    </source>
</evidence>
<dbReference type="Gene3D" id="1.10.10.10">
    <property type="entry name" value="Winged helix-like DNA-binding domain superfamily/Winged helix DNA-binding domain"/>
    <property type="match status" value="1"/>
</dbReference>
<dbReference type="GO" id="GO:0008483">
    <property type="term" value="F:transaminase activity"/>
    <property type="evidence" value="ECO:0007669"/>
    <property type="project" value="UniProtKB-KW"/>
</dbReference>
<evidence type="ECO:0000313" key="8">
    <source>
        <dbReference type="Proteomes" id="UP000249354"/>
    </source>
</evidence>
<gene>
    <name evidence="7" type="ORF">DCF25_16925</name>
</gene>
<protein>
    <submittedName>
        <fullName evidence="7">PLP-dependent aminotransferase family protein</fullName>
    </submittedName>
</protein>
<dbReference type="InterPro" id="IPR036390">
    <property type="entry name" value="WH_DNA-bd_sf"/>
</dbReference>
<dbReference type="Pfam" id="PF00155">
    <property type="entry name" value="Aminotran_1_2"/>
    <property type="match status" value="1"/>
</dbReference>
<dbReference type="GO" id="GO:0003700">
    <property type="term" value="F:DNA-binding transcription factor activity"/>
    <property type="evidence" value="ECO:0007669"/>
    <property type="project" value="InterPro"/>
</dbReference>
<dbReference type="InterPro" id="IPR015424">
    <property type="entry name" value="PyrdxlP-dep_Trfase"/>
</dbReference>
<accession>A0A2W4VT29</accession>
<dbReference type="PANTHER" id="PTHR46577">
    <property type="entry name" value="HTH-TYPE TRANSCRIPTIONAL REGULATORY PROTEIN GABR"/>
    <property type="match status" value="1"/>
</dbReference>
<dbReference type="AlphaFoldDB" id="A0A2W4VT29"/>
<dbReference type="InterPro" id="IPR051446">
    <property type="entry name" value="HTH_trans_reg/aminotransferase"/>
</dbReference>
<reference evidence="8" key="1">
    <citation type="submission" date="2018-04" db="EMBL/GenBank/DDBJ databases">
        <authorList>
            <person name="Cornet L."/>
        </authorList>
    </citation>
    <scope>NUCLEOTIDE SEQUENCE [LARGE SCALE GENOMIC DNA]</scope>
</reference>
<feature type="domain" description="HTH gntR-type" evidence="6">
    <location>
        <begin position="15"/>
        <end position="83"/>
    </location>
</feature>
<dbReference type="Gene3D" id="3.40.640.10">
    <property type="entry name" value="Type I PLP-dependent aspartate aminotransferase-like (Major domain)"/>
    <property type="match status" value="1"/>
</dbReference>
<dbReference type="GO" id="GO:0003677">
    <property type="term" value="F:DNA binding"/>
    <property type="evidence" value="ECO:0007669"/>
    <property type="project" value="UniProtKB-KW"/>
</dbReference>
<dbReference type="CDD" id="cd07377">
    <property type="entry name" value="WHTH_GntR"/>
    <property type="match status" value="1"/>
</dbReference>
<comment type="caution">
    <text evidence="7">The sequence shown here is derived from an EMBL/GenBank/DDBJ whole genome shotgun (WGS) entry which is preliminary data.</text>
</comment>
<keyword evidence="3" id="KW-0805">Transcription regulation</keyword>
<sequence length="542" mass="59826">MELSLLLTLCASDPMPLHRQLYQQIRDAILTGNLKPQMRLPASRQLAKTLNVSRTTVVQSYDQLISEGYLQTKPGAGTFVCSQIPDGLIFTSQTTANVPVADRLDADPSDLFAVSSAQTASGLSNPLERLSAYGTRLTTIADYDSGADSPLSFRYGLPDLSLFPVRQWRRLLNRQATKNQQWMGYNVEPMGHVGLRREISQYISEIRAVRCQPEQILMTGGTQQALSLMVQILMDVGEVIAVEDPGYLSAKRIFSAGGATVVPVPVDDDGIRVNEPGGLADIAADNSQPTPRLVYVTPSHQFPTGVLMTLSRRLALLHWARQNGALIIEDDYDSEFRYSGSPIPALQGLDEHNCVLYVGTFSKVMFPGLRLGYVVVPPALIDVFRRAKWLCDRQCPLIEQAALAEFIKGGYLAQHIRRMRSVYDRRRRSLVDSLQQAAPGVNIPGDASGLHILARFQRERQGNETLLTQALIDRAQELGVGLFSAGPHYWIADRTRLGRHAVEKEIKTSDCELIFGFGNISEANIKSAIARISPTLWPVSGN</sequence>
<comment type="similarity">
    <text evidence="1">In the C-terminal section; belongs to the class-I pyridoxal-phosphate-dependent aminotransferase family.</text>
</comment>
<evidence type="ECO:0000256" key="1">
    <source>
        <dbReference type="ARBA" id="ARBA00005384"/>
    </source>
</evidence>
<evidence type="ECO:0000313" key="7">
    <source>
        <dbReference type="EMBL" id="PZO12875.1"/>
    </source>
</evidence>
<dbReference type="PROSITE" id="PS50949">
    <property type="entry name" value="HTH_GNTR"/>
    <property type="match status" value="1"/>
</dbReference>
<evidence type="ECO:0000256" key="2">
    <source>
        <dbReference type="ARBA" id="ARBA00022898"/>
    </source>
</evidence>
<dbReference type="InterPro" id="IPR000524">
    <property type="entry name" value="Tscrpt_reg_HTH_GntR"/>
</dbReference>
<evidence type="ECO:0000256" key="5">
    <source>
        <dbReference type="ARBA" id="ARBA00023163"/>
    </source>
</evidence>
<dbReference type="EMBL" id="QBMC01000137">
    <property type="protein sequence ID" value="PZO12875.1"/>
    <property type="molecule type" value="Genomic_DNA"/>
</dbReference>
<evidence type="ECO:0000259" key="6">
    <source>
        <dbReference type="PROSITE" id="PS50949"/>
    </source>
</evidence>
<keyword evidence="7" id="KW-0032">Aminotransferase</keyword>
<dbReference type="SMART" id="SM00345">
    <property type="entry name" value="HTH_GNTR"/>
    <property type="match status" value="1"/>
</dbReference>
<dbReference type="SUPFAM" id="SSF53383">
    <property type="entry name" value="PLP-dependent transferases"/>
    <property type="match status" value="1"/>
</dbReference>
<organism evidence="7 8">
    <name type="scientific">Leptolyngbya foveolarum</name>
    <dbReference type="NCBI Taxonomy" id="47253"/>
    <lineage>
        <taxon>Bacteria</taxon>
        <taxon>Bacillati</taxon>
        <taxon>Cyanobacteriota</taxon>
        <taxon>Cyanophyceae</taxon>
        <taxon>Leptolyngbyales</taxon>
        <taxon>Leptolyngbyaceae</taxon>
        <taxon>Leptolyngbya group</taxon>
        <taxon>Leptolyngbya</taxon>
    </lineage>
</organism>